<protein>
    <submittedName>
        <fullName evidence="3">SAM-dependent methyltransferase</fullName>
    </submittedName>
</protein>
<gene>
    <name evidence="3" type="ORF">H3H32_12840</name>
</gene>
<keyword evidence="4" id="KW-1185">Reference proteome</keyword>
<dbReference type="Gene3D" id="1.10.10.1110">
    <property type="entry name" value="Methyltransferase PG1098, N-terminal domain"/>
    <property type="match status" value="1"/>
</dbReference>
<dbReference type="InterPro" id="IPR054168">
    <property type="entry name" value="PG_1098_Fer"/>
</dbReference>
<dbReference type="RefSeq" id="WP_182463085.1">
    <property type="nucleotide sequence ID" value="NZ_CP059732.1"/>
</dbReference>
<sequence length="414" mass="45809">MHTHLSHTEQTFIQAHLTDDVRALLLRPNPAGLDLKKLASQISARQKAREKLPSWYVNDQLIFPPALSVEQASSESTAIYKASLVQGDLLLDLTGGMGVDTWAFAQQVAQVVYVEHRPDLAELAAHNLPLLGISNVTVEVGDGLAIIDQNETNFTSLSSLAKQPADWIYLDPHRRDELGGRVVKLENCEPDITQPDLVSGLFSKTRKILIKASPLLDIDATVRQLSGTVESVHIVAVQGEVKEILFTLSNQTIAKDNIIFNTVNLTHQAAIRFNFQWQGERTADVKLGNPQRYVYEPNAAVLKAGAFRLMATRFGLTKLAPNSHLYTSDELKGDFPGRVFEIQTIIKPDGKALKLAVPDLKANLTVRNFPQTVAELRKKLSLRDGGSVYILATTLLNGDKRLLVTQKIDQNQFQ</sequence>
<dbReference type="GO" id="GO:0008168">
    <property type="term" value="F:methyltransferase activity"/>
    <property type="evidence" value="ECO:0007669"/>
    <property type="project" value="UniProtKB-KW"/>
</dbReference>
<dbReference type="InterPro" id="IPR041497">
    <property type="entry name" value="Thump-like"/>
</dbReference>
<evidence type="ECO:0000313" key="4">
    <source>
        <dbReference type="Proteomes" id="UP000515369"/>
    </source>
</evidence>
<keyword evidence="3" id="KW-0489">Methyltransferase</keyword>
<dbReference type="Gene3D" id="3.40.50.150">
    <property type="entry name" value="Vaccinia Virus protein VP39"/>
    <property type="match status" value="1"/>
</dbReference>
<dbReference type="Pfam" id="PF01135">
    <property type="entry name" value="PCMT"/>
    <property type="match status" value="1"/>
</dbReference>
<name>A0A7G5H3L2_9BACT</name>
<dbReference type="GO" id="GO:0032259">
    <property type="term" value="P:methylation"/>
    <property type="evidence" value="ECO:0007669"/>
    <property type="project" value="UniProtKB-KW"/>
</dbReference>
<feature type="domain" description="THUMP-like" evidence="1">
    <location>
        <begin position="337"/>
        <end position="407"/>
    </location>
</feature>
<dbReference type="EMBL" id="CP059732">
    <property type="protein sequence ID" value="QMW05704.1"/>
    <property type="molecule type" value="Genomic_DNA"/>
</dbReference>
<evidence type="ECO:0000259" key="2">
    <source>
        <dbReference type="Pfam" id="PF22013"/>
    </source>
</evidence>
<feature type="domain" description="PG-1098 ferredoxin-like" evidence="2">
    <location>
        <begin position="293"/>
        <end position="336"/>
    </location>
</feature>
<dbReference type="Pfam" id="PF22013">
    <property type="entry name" value="PG_1098_Fer"/>
    <property type="match status" value="1"/>
</dbReference>
<evidence type="ECO:0000313" key="3">
    <source>
        <dbReference type="EMBL" id="QMW05704.1"/>
    </source>
</evidence>
<accession>A0A7G5H3L2</accession>
<evidence type="ECO:0000259" key="1">
    <source>
        <dbReference type="Pfam" id="PF18096"/>
    </source>
</evidence>
<dbReference type="Pfam" id="PF18096">
    <property type="entry name" value="Thump_like"/>
    <property type="match status" value="1"/>
</dbReference>
<proteinExistence type="predicted"/>
<dbReference type="KEGG" id="sfol:H3H32_12840"/>
<dbReference type="SUPFAM" id="SSF53335">
    <property type="entry name" value="S-adenosyl-L-methionine-dependent methyltransferases"/>
    <property type="match status" value="1"/>
</dbReference>
<keyword evidence="3" id="KW-0808">Transferase</keyword>
<organism evidence="3 4">
    <name type="scientific">Spirosoma foliorum</name>
    <dbReference type="NCBI Taxonomy" id="2710596"/>
    <lineage>
        <taxon>Bacteria</taxon>
        <taxon>Pseudomonadati</taxon>
        <taxon>Bacteroidota</taxon>
        <taxon>Cytophagia</taxon>
        <taxon>Cytophagales</taxon>
        <taxon>Cytophagaceae</taxon>
        <taxon>Spirosoma</taxon>
    </lineage>
</organism>
<dbReference type="InterPro" id="IPR029063">
    <property type="entry name" value="SAM-dependent_MTases_sf"/>
</dbReference>
<dbReference type="Proteomes" id="UP000515369">
    <property type="component" value="Chromosome"/>
</dbReference>
<dbReference type="AlphaFoldDB" id="A0A7G5H3L2"/>
<reference evidence="3 4" key="1">
    <citation type="submission" date="2020-07" db="EMBL/GenBank/DDBJ databases">
        <title>Spirosoma foliorum sp. nov., isolated from the leaves on the Nejang mountain Korea, Republic of.</title>
        <authorList>
            <person name="Ho H."/>
            <person name="Lee Y.-J."/>
            <person name="Nurcahyanto D.-A."/>
            <person name="Kim S.-G."/>
        </authorList>
    </citation>
    <scope>NUCLEOTIDE SEQUENCE [LARGE SCALE GENOMIC DNA]</scope>
    <source>
        <strain evidence="3 4">PL0136</strain>
    </source>
</reference>